<reference evidence="1" key="1">
    <citation type="submission" date="2020-03" db="EMBL/GenBank/DDBJ databases">
        <title>Transcriptomic Profiling of the Digestive Tract of the Rat Flea, Xenopsylla cheopis, Following Blood Feeding and Infection with Yersinia pestis.</title>
        <authorList>
            <person name="Bland D.M."/>
            <person name="Martens C.A."/>
            <person name="Virtaneva K."/>
            <person name="Kanakabandi K."/>
            <person name="Long D."/>
            <person name="Rosenke R."/>
            <person name="Saturday G.A."/>
            <person name="Hoyt F.H."/>
            <person name="Bruno D.P."/>
            <person name="Ribeiro J.M.C."/>
            <person name="Hinnebusch J."/>
        </authorList>
    </citation>
    <scope>NUCLEOTIDE SEQUENCE</scope>
</reference>
<accession>A0A6M2DU70</accession>
<dbReference type="AlphaFoldDB" id="A0A6M2DU70"/>
<proteinExistence type="predicted"/>
<organism evidence="1">
    <name type="scientific">Xenopsylla cheopis</name>
    <name type="common">Oriental rat flea</name>
    <name type="synonym">Pulex cheopis</name>
    <dbReference type="NCBI Taxonomy" id="163159"/>
    <lineage>
        <taxon>Eukaryota</taxon>
        <taxon>Metazoa</taxon>
        <taxon>Ecdysozoa</taxon>
        <taxon>Arthropoda</taxon>
        <taxon>Hexapoda</taxon>
        <taxon>Insecta</taxon>
        <taxon>Pterygota</taxon>
        <taxon>Neoptera</taxon>
        <taxon>Endopterygota</taxon>
        <taxon>Siphonaptera</taxon>
        <taxon>Pulicidae</taxon>
        <taxon>Xenopsyllinae</taxon>
        <taxon>Xenopsylla</taxon>
    </lineage>
</organism>
<protein>
    <submittedName>
        <fullName evidence="1">Putative product</fullName>
    </submittedName>
</protein>
<name>A0A6M2DU70_XENCH</name>
<sequence length="120" mass="13678">MIVVAKMSETTKIKNEDKSENLGAQTVQVDAAHPRFRKKYHCLHCNQNFEPTPEGLDEHFSRNSHKSDELCGLCQSGVFLYTNTGRERKYYFTCNCQVRCKSQTVSDNVNALEGNTNNDL</sequence>
<evidence type="ECO:0000313" key="1">
    <source>
        <dbReference type="EMBL" id="NOV49896.1"/>
    </source>
</evidence>
<dbReference type="EMBL" id="GIIL01006170">
    <property type="protein sequence ID" value="NOV49896.1"/>
    <property type="molecule type" value="Transcribed_RNA"/>
</dbReference>